<accession>A0A645BMF4</accession>
<name>A0A645BMF4_9ZZZZ</name>
<dbReference type="AlphaFoldDB" id="A0A645BMF4"/>
<dbReference type="EMBL" id="VSSQ01019968">
    <property type="protein sequence ID" value="MPM64463.1"/>
    <property type="molecule type" value="Genomic_DNA"/>
</dbReference>
<evidence type="ECO:0000313" key="1">
    <source>
        <dbReference type="EMBL" id="MPM64463.1"/>
    </source>
</evidence>
<reference evidence="1" key="1">
    <citation type="submission" date="2019-08" db="EMBL/GenBank/DDBJ databases">
        <authorList>
            <person name="Kucharzyk K."/>
            <person name="Murdoch R.W."/>
            <person name="Higgins S."/>
            <person name="Loffler F."/>
        </authorList>
    </citation>
    <scope>NUCLEOTIDE SEQUENCE</scope>
</reference>
<sequence length="306" mass="35914">MDINKGLIYEYCENLYDKYSKDDGGYYPSKHDKKVLEEASKHFDISLDKVEKIYNDMSKISADKWIKKKGKISKDDSLKYLSDIVKNNRDLPFYKLEGPPKENIENGTKIINEEYLKISEHIGKLGWSIPFIMGLNELEKLKNSEKVEDSIDEFFIGFYNDRNLKLMVKHINKSNINCTLKTLFNQCIENYNKSNYLISLSSSITILEGVLSQFSTDKKDIRMIKVCRENMESTKESNKLIKHLVWVSFYNFINKLYEKSNFDSNEPEVINRHWLLHGRTQTDWGKSDCLRVFNAIYTVVNLLNNM</sequence>
<gene>
    <name evidence="1" type="ORF">SDC9_111349</name>
</gene>
<proteinExistence type="predicted"/>
<organism evidence="1">
    <name type="scientific">bioreactor metagenome</name>
    <dbReference type="NCBI Taxonomy" id="1076179"/>
    <lineage>
        <taxon>unclassified sequences</taxon>
        <taxon>metagenomes</taxon>
        <taxon>ecological metagenomes</taxon>
    </lineage>
</organism>
<comment type="caution">
    <text evidence="1">The sequence shown here is derived from an EMBL/GenBank/DDBJ whole genome shotgun (WGS) entry which is preliminary data.</text>
</comment>
<protein>
    <submittedName>
        <fullName evidence="1">Uncharacterized protein</fullName>
    </submittedName>
</protein>